<reference evidence="1" key="1">
    <citation type="submission" date="2020-05" db="EMBL/GenBank/DDBJ databases">
        <authorList>
            <person name="Chiriac C."/>
            <person name="Salcher M."/>
            <person name="Ghai R."/>
            <person name="Kavagutti S V."/>
        </authorList>
    </citation>
    <scope>NUCLEOTIDE SEQUENCE</scope>
</reference>
<dbReference type="EMBL" id="LR797470">
    <property type="protein sequence ID" value="CAB4218816.1"/>
    <property type="molecule type" value="Genomic_DNA"/>
</dbReference>
<gene>
    <name evidence="1" type="ORF">UFOVP1608_53</name>
</gene>
<organism evidence="1">
    <name type="scientific">uncultured Caudovirales phage</name>
    <dbReference type="NCBI Taxonomy" id="2100421"/>
    <lineage>
        <taxon>Viruses</taxon>
        <taxon>Duplodnaviria</taxon>
        <taxon>Heunggongvirae</taxon>
        <taxon>Uroviricota</taxon>
        <taxon>Caudoviricetes</taxon>
        <taxon>Peduoviridae</taxon>
        <taxon>Maltschvirus</taxon>
        <taxon>Maltschvirus maltsch</taxon>
    </lineage>
</organism>
<name>A0A6J5SUZ0_9CAUD</name>
<sequence length="170" mass="18052">MSLRDLAQQIAVLTVMEDTIKARKDAIRAALSAELAATGADATSAFLNDEKIAKVSLAGGKYSAKVVDAKAFEAWVMENHPDEILITSSVRSSFTDAVLKEIVATEAHLDPHFVFSSKTGEIVPGVTFVQGSAYVSTRFESGGRDRVLDALRDGSLAINVAAPLELEAGE</sequence>
<evidence type="ECO:0000313" key="1">
    <source>
        <dbReference type="EMBL" id="CAB4218816.1"/>
    </source>
</evidence>
<proteinExistence type="predicted"/>
<protein>
    <submittedName>
        <fullName evidence="1">Uncharacterized protein</fullName>
    </submittedName>
</protein>
<accession>A0A6J5SUZ0</accession>